<evidence type="ECO:0000313" key="1">
    <source>
        <dbReference type="EMBL" id="NFA41513.1"/>
    </source>
</evidence>
<sequence length="111" mass="13260">MNKVNFYQKKYEALETFYGWVDQGSEYDVAVEQSIYYNKQMDELDEIILNITIATRFSRCGKTISDKFKNRLENIISKYKTLNLEKYWLTDDEMTILNEEVEEIEGLIQMS</sequence>
<gene>
    <name evidence="1" type="ORF">EXM65_02690</name>
</gene>
<dbReference type="EMBL" id="SGKU01000004">
    <property type="protein sequence ID" value="NFA41513.1"/>
    <property type="molecule type" value="Genomic_DNA"/>
</dbReference>
<accession>A0A6M0SJX3</accession>
<evidence type="ECO:0000313" key="2">
    <source>
        <dbReference type="Proteomes" id="UP000472355"/>
    </source>
</evidence>
<proteinExistence type="predicted"/>
<organism evidence="1 2">
    <name type="scientific">Clostridium botulinum</name>
    <dbReference type="NCBI Taxonomy" id="1491"/>
    <lineage>
        <taxon>Bacteria</taxon>
        <taxon>Bacillati</taxon>
        <taxon>Bacillota</taxon>
        <taxon>Clostridia</taxon>
        <taxon>Eubacteriales</taxon>
        <taxon>Clostridiaceae</taxon>
        <taxon>Clostridium</taxon>
    </lineage>
</organism>
<protein>
    <submittedName>
        <fullName evidence="1">Uncharacterized protein</fullName>
    </submittedName>
</protein>
<dbReference type="AlphaFoldDB" id="A0A6M0SJX3"/>
<name>A0A6M0SJX3_CLOBO</name>
<reference evidence="1 2" key="1">
    <citation type="submission" date="2019-02" db="EMBL/GenBank/DDBJ databases">
        <title>Genome sequencing of Clostridium botulinum clinical isolates.</title>
        <authorList>
            <person name="Brunt J."/>
            <person name="Van Vliet A.H.M."/>
            <person name="Stringer S.C."/>
            <person name="Grant K.A."/>
            <person name="Carter A.C."/>
            <person name="Peck M.W."/>
        </authorList>
    </citation>
    <scope>NUCLEOTIDE SEQUENCE [LARGE SCALE GENOMIC DNA]</scope>
    <source>
        <strain evidence="1 2">H113700579</strain>
    </source>
</reference>
<dbReference type="Proteomes" id="UP000472355">
    <property type="component" value="Unassembled WGS sequence"/>
</dbReference>
<comment type="caution">
    <text evidence="1">The sequence shown here is derived from an EMBL/GenBank/DDBJ whole genome shotgun (WGS) entry which is preliminary data.</text>
</comment>